<evidence type="ECO:0000256" key="3">
    <source>
        <dbReference type="ARBA" id="ARBA00022833"/>
    </source>
</evidence>
<feature type="region of interest" description="Disordered" evidence="4">
    <location>
        <begin position="64"/>
        <end position="89"/>
    </location>
</feature>
<evidence type="ECO:0000256" key="1">
    <source>
        <dbReference type="ARBA" id="ARBA00022723"/>
    </source>
</evidence>
<proteinExistence type="predicted"/>
<organism evidence="6 7">
    <name type="scientific">Drosophila kikkawai</name>
    <name type="common">Fruit fly</name>
    <dbReference type="NCBI Taxonomy" id="30033"/>
    <lineage>
        <taxon>Eukaryota</taxon>
        <taxon>Metazoa</taxon>
        <taxon>Ecdysozoa</taxon>
        <taxon>Arthropoda</taxon>
        <taxon>Hexapoda</taxon>
        <taxon>Insecta</taxon>
        <taxon>Pterygota</taxon>
        <taxon>Neoptera</taxon>
        <taxon>Endopterygota</taxon>
        <taxon>Diptera</taxon>
        <taxon>Brachycera</taxon>
        <taxon>Muscomorpha</taxon>
        <taxon>Ephydroidea</taxon>
        <taxon>Drosophilidae</taxon>
        <taxon>Drosophila</taxon>
        <taxon>Sophophora</taxon>
    </lineage>
</organism>
<gene>
    <name evidence="7" type="primary">LOC108075435</name>
</gene>
<dbReference type="OrthoDB" id="7761241at2759"/>
<dbReference type="InterPro" id="IPR007588">
    <property type="entry name" value="Znf_FLYWCH"/>
</dbReference>
<evidence type="ECO:0000256" key="2">
    <source>
        <dbReference type="ARBA" id="ARBA00022771"/>
    </source>
</evidence>
<feature type="domain" description="FLYWCH-type" evidence="5">
    <location>
        <begin position="100"/>
        <end position="166"/>
    </location>
</feature>
<name>A0A6P4I387_DROKI</name>
<dbReference type="Proteomes" id="UP001652661">
    <property type="component" value="Chromosome 3R"/>
</dbReference>
<keyword evidence="3" id="KW-0862">Zinc</keyword>
<dbReference type="Pfam" id="PF04500">
    <property type="entry name" value="FLYWCH"/>
    <property type="match status" value="2"/>
</dbReference>
<dbReference type="AlphaFoldDB" id="A0A6P4I387"/>
<keyword evidence="1" id="KW-0479">Metal-binding</keyword>
<dbReference type="Gene3D" id="2.20.25.240">
    <property type="match status" value="2"/>
</dbReference>
<keyword evidence="6" id="KW-1185">Reference proteome</keyword>
<feature type="domain" description="FLYWCH-type" evidence="5">
    <location>
        <begin position="18"/>
        <end position="70"/>
    </location>
</feature>
<protein>
    <submittedName>
        <fullName evidence="7">Uncharacterized protein isoform X1</fullName>
    </submittedName>
</protein>
<accession>A0A6P4I387</accession>
<dbReference type="GeneID" id="108075435"/>
<evidence type="ECO:0000256" key="4">
    <source>
        <dbReference type="SAM" id="MobiDB-lite"/>
    </source>
</evidence>
<dbReference type="GO" id="GO:0008270">
    <property type="term" value="F:zinc ion binding"/>
    <property type="evidence" value="ECO:0007669"/>
    <property type="project" value="UniProtKB-KW"/>
</dbReference>
<reference evidence="7" key="1">
    <citation type="submission" date="2025-08" db="UniProtKB">
        <authorList>
            <consortium name="RefSeq"/>
        </authorList>
    </citation>
    <scope>IDENTIFICATION</scope>
    <source>
        <strain evidence="7">14028-0561.14</strain>
        <tissue evidence="7">Whole fly</tissue>
    </source>
</reference>
<evidence type="ECO:0000313" key="6">
    <source>
        <dbReference type="Proteomes" id="UP001652661"/>
    </source>
</evidence>
<sequence>MLFSSAGPLWEAHIYKQNGFMVIDGYRFVIGASHVHRTYLKCANFRHNCRARAILNRDTNRVRMRHEGHNQMRRKDESQREGNKLKTNSDAKCTSRLAQYVRSNRGTDLVYHEGNTYTPNEKLRQGQKSRDWKCSMYHKAKCRARLVTKLTHGGDIIHVTSNLHTHPTMYTTTQKSKKQPCLERNPLCVPIRPSKMQTKTLCHGK</sequence>
<keyword evidence="2" id="KW-0863">Zinc-finger</keyword>
<dbReference type="RefSeq" id="XP_017023377.2">
    <property type="nucleotide sequence ID" value="XM_017167888.3"/>
</dbReference>
<evidence type="ECO:0000259" key="5">
    <source>
        <dbReference type="Pfam" id="PF04500"/>
    </source>
</evidence>
<evidence type="ECO:0000313" key="7">
    <source>
        <dbReference type="RefSeq" id="XP_017023377.2"/>
    </source>
</evidence>